<keyword evidence="1" id="KW-0472">Membrane</keyword>
<name>A0A4Y8ARP2_9FLAO</name>
<feature type="transmembrane region" description="Helical" evidence="1">
    <location>
        <begin position="12"/>
        <end position="29"/>
    </location>
</feature>
<dbReference type="EMBL" id="SNQI01000004">
    <property type="protein sequence ID" value="TEW73047.1"/>
    <property type="molecule type" value="Genomic_DNA"/>
</dbReference>
<dbReference type="RefSeq" id="WP_134248750.1">
    <property type="nucleotide sequence ID" value="NZ_SNQI01000004.1"/>
</dbReference>
<keyword evidence="1" id="KW-0812">Transmembrane</keyword>
<gene>
    <name evidence="3" type="ORF">E2488_12725</name>
</gene>
<keyword evidence="4" id="KW-1185">Reference proteome</keyword>
<keyword evidence="1" id="KW-1133">Transmembrane helix</keyword>
<evidence type="ECO:0000259" key="2">
    <source>
        <dbReference type="Pfam" id="PF19081"/>
    </source>
</evidence>
<evidence type="ECO:0000313" key="4">
    <source>
        <dbReference type="Proteomes" id="UP000298517"/>
    </source>
</evidence>
<sequence length="1000" mass="108596">MRGKKISSASEYYIFIFLIIILFYSHSGFAQCTNANPTGELSQTFCKSDNSTVENLVASGGTIVWFDSITGGNQYDSSAPLVDNTTYYADDINDNNCSPNRLAVLVSIYGEPPSNVDVFVGKCAIDNPTISDLSATGLNIAWYDAQNGGNLFSPSDLLVDESTYWVQQTENGCTSERLPTTVTMVNPPPPNVNQDQTFCSSSNPTIADLKATEPNITWYEYETSTEPLDLNLPLINGKDYWASQTTFPCEGTLRSLTNVIIDISPNAGTDGTYSECETNLKTTNLFELLGGTPDNSGIWTGPSDLSGGYLGTFDPITNTAGSYMYTVSSTLEFCSDDTANVNVIISTTPPPTTIDTIQTFCEIDNPTVANLNATGENIIWYATETSTTPLNLDAVLLNGEDYWAVQTDANGCSSGSRLMVTAAIISTSPPTTLESNQTFCEVDNPKVANLSATGENIIWYATETSTTPLNLDAVLLNGEDYWAAQTDANGCSSGSRLMVTAAIILTPPPTTIESNQTFCAIDNPTVANLNATGENIIWYDTETSTSPLNIDAVLLNGEDYWAAQTDVNSCSSATRLVVIASLISTTPPTTSETIQTFCAIDTPTIANLNTTGENIIWYATETSTSPLNIDAVLLNGEDYWAAQKDASGCESVSRLLINVIINNLAKATTTDINQTFCDIDKPTIANLQVSGDSILWFDTETSTTPLNETDALINGEDYWALNYNQTTGCKSSSKLMITATILKVESPTIENTFQVFCASSFPKVSDLQTGGSIVWYASETETAPLNTNDLLINGANYWAAQSDSNGCESAIRVIVNVTLTDAGTPILKSKGNEFCANFNPTLADLNENVSPLNEGIITWYDSYPDGNKLSLTEFLTDSETYYAIESDADGCSSANPLAITVDLNACDQYDITIYDGFSPNGNGINDTFKIENLRELYPDFKVEFYNRWGNLIYTSTISKPDWNGRLNGNDELMPAGVYYFIIYFNKDGKKPIQRRLYLSR</sequence>
<reference evidence="3 4" key="1">
    <citation type="journal article" date="2011" name="J. Microbiol.">
        <title>Gramella jeungdoensis sp. nov., isolated from a solar saltern in Korea.</title>
        <authorList>
            <person name="Joung Y."/>
            <person name="Kim H."/>
            <person name="Jang T."/>
            <person name="Ahn T.S."/>
            <person name="Joh K."/>
        </authorList>
    </citation>
    <scope>NUCLEOTIDE SEQUENCE [LARGE SCALE GENOMIC DNA]</scope>
    <source>
        <strain evidence="3 4">KCTC 23123</strain>
    </source>
</reference>
<dbReference type="NCBIfam" id="TIGR04131">
    <property type="entry name" value="Bac_Flav_CTERM"/>
    <property type="match status" value="1"/>
</dbReference>
<accession>A0A4Y8ARP2</accession>
<protein>
    <submittedName>
        <fullName evidence="3">Gliding motility-associated C-terminal domain-containing protein</fullName>
    </submittedName>
</protein>
<proteinExistence type="predicted"/>
<dbReference type="Proteomes" id="UP000298517">
    <property type="component" value="Unassembled WGS sequence"/>
</dbReference>
<dbReference type="AlphaFoldDB" id="A0A4Y8ARP2"/>
<dbReference type="InterPro" id="IPR044023">
    <property type="entry name" value="Ig_7"/>
</dbReference>
<organism evidence="3 4">
    <name type="scientific">Gramella jeungdoensis</name>
    <dbReference type="NCBI Taxonomy" id="708091"/>
    <lineage>
        <taxon>Bacteria</taxon>
        <taxon>Pseudomonadati</taxon>
        <taxon>Bacteroidota</taxon>
        <taxon>Flavobacteriia</taxon>
        <taxon>Flavobacteriales</taxon>
        <taxon>Flavobacteriaceae</taxon>
        <taxon>Christiangramia</taxon>
    </lineage>
</organism>
<feature type="domain" description="Ig-like" evidence="2">
    <location>
        <begin position="123"/>
        <end position="187"/>
    </location>
</feature>
<dbReference type="Pfam" id="PF19081">
    <property type="entry name" value="Ig_7"/>
    <property type="match status" value="2"/>
</dbReference>
<evidence type="ECO:0000313" key="3">
    <source>
        <dbReference type="EMBL" id="TEW73047.1"/>
    </source>
</evidence>
<dbReference type="OrthoDB" id="1236981at2"/>
<dbReference type="InterPro" id="IPR026341">
    <property type="entry name" value="T9SS_type_B"/>
</dbReference>
<evidence type="ECO:0000256" key="1">
    <source>
        <dbReference type="SAM" id="Phobius"/>
    </source>
</evidence>
<comment type="caution">
    <text evidence="3">The sequence shown here is derived from an EMBL/GenBank/DDBJ whole genome shotgun (WGS) entry which is preliminary data.</text>
</comment>
<dbReference type="Pfam" id="PF13585">
    <property type="entry name" value="CHU_C"/>
    <property type="match status" value="1"/>
</dbReference>
<feature type="domain" description="Ig-like" evidence="2">
    <location>
        <begin position="37"/>
        <end position="108"/>
    </location>
</feature>